<dbReference type="PANTHER" id="PTHR43807:SF20">
    <property type="entry name" value="FI04487P"/>
    <property type="match status" value="1"/>
</dbReference>
<dbReference type="InterPro" id="IPR004839">
    <property type="entry name" value="Aminotransferase_I/II_large"/>
</dbReference>
<dbReference type="InterPro" id="IPR015424">
    <property type="entry name" value="PyrdxlP-dep_Trfase"/>
</dbReference>
<evidence type="ECO:0000256" key="1">
    <source>
        <dbReference type="ARBA" id="ARBA00001933"/>
    </source>
</evidence>
<comment type="cofactor">
    <cofactor evidence="1 6">
        <name>pyridoxal 5'-phosphate</name>
        <dbReference type="ChEBI" id="CHEBI:597326"/>
    </cofactor>
</comment>
<dbReference type="PROSITE" id="PS00105">
    <property type="entry name" value="AA_TRANSFER_CLASS_1"/>
    <property type="match status" value="1"/>
</dbReference>
<dbReference type="Gene3D" id="3.90.1150.10">
    <property type="entry name" value="Aspartate Aminotransferase, domain 1"/>
    <property type="match status" value="1"/>
</dbReference>
<evidence type="ECO:0000256" key="3">
    <source>
        <dbReference type="ARBA" id="ARBA00022576"/>
    </source>
</evidence>
<evidence type="ECO:0000313" key="10">
    <source>
        <dbReference type="Proteomes" id="UP001302719"/>
    </source>
</evidence>
<feature type="region of interest" description="Disordered" evidence="7">
    <location>
        <begin position="1"/>
        <end position="22"/>
    </location>
</feature>
<dbReference type="SUPFAM" id="SSF53383">
    <property type="entry name" value="PLP-dependent transferases"/>
    <property type="match status" value="1"/>
</dbReference>
<evidence type="ECO:0000313" key="9">
    <source>
        <dbReference type="EMBL" id="WNM59021.1"/>
    </source>
</evidence>
<gene>
    <name evidence="9" type="ORF">PP769_04440</name>
</gene>
<dbReference type="RefSeq" id="WP_312645650.1">
    <property type="nucleotide sequence ID" value="NZ_CP116967.1"/>
</dbReference>
<keyword evidence="4 6" id="KW-0808">Transferase</keyword>
<evidence type="ECO:0000259" key="8">
    <source>
        <dbReference type="Pfam" id="PF00155"/>
    </source>
</evidence>
<feature type="compositionally biased region" description="Polar residues" evidence="7">
    <location>
        <begin position="1"/>
        <end position="15"/>
    </location>
</feature>
<keyword evidence="3 6" id="KW-0032">Aminotransferase</keyword>
<keyword evidence="5" id="KW-0663">Pyridoxal phosphate</keyword>
<dbReference type="Gene3D" id="3.40.640.10">
    <property type="entry name" value="Type I PLP-dependent aspartate aminotransferase-like (Major domain)"/>
    <property type="match status" value="1"/>
</dbReference>
<dbReference type="InterPro" id="IPR004838">
    <property type="entry name" value="NHTrfase_class1_PyrdxlP-BS"/>
</dbReference>
<dbReference type="EC" id="2.6.1.-" evidence="6"/>
<dbReference type="GO" id="GO:0016212">
    <property type="term" value="F:kynurenine-oxoglutarate transaminase activity"/>
    <property type="evidence" value="ECO:0007669"/>
    <property type="project" value="TreeGrafter"/>
</dbReference>
<evidence type="ECO:0000256" key="6">
    <source>
        <dbReference type="RuleBase" id="RU000481"/>
    </source>
</evidence>
<keyword evidence="10" id="KW-1185">Reference proteome</keyword>
<organism evidence="9 10">
    <name type="scientific">Candidatus Nitrospira allomarina</name>
    <dbReference type="NCBI Taxonomy" id="3020900"/>
    <lineage>
        <taxon>Bacteria</taxon>
        <taxon>Pseudomonadati</taxon>
        <taxon>Nitrospirota</taxon>
        <taxon>Nitrospiria</taxon>
        <taxon>Nitrospirales</taxon>
        <taxon>Nitrospiraceae</taxon>
        <taxon>Nitrospira</taxon>
    </lineage>
</organism>
<proteinExistence type="inferred from homology"/>
<dbReference type="Pfam" id="PF00155">
    <property type="entry name" value="Aminotran_1_2"/>
    <property type="match status" value="1"/>
</dbReference>
<evidence type="ECO:0000256" key="7">
    <source>
        <dbReference type="SAM" id="MobiDB-lite"/>
    </source>
</evidence>
<evidence type="ECO:0000256" key="5">
    <source>
        <dbReference type="ARBA" id="ARBA00022898"/>
    </source>
</evidence>
<evidence type="ECO:0000256" key="4">
    <source>
        <dbReference type="ARBA" id="ARBA00022679"/>
    </source>
</evidence>
<reference evidence="9 10" key="1">
    <citation type="submission" date="2023-01" db="EMBL/GenBank/DDBJ databases">
        <title>Cultivation and genomic characterization of new, ubiquitous marine nitrite-oxidizing bacteria from the Nitrospirales.</title>
        <authorList>
            <person name="Mueller A.J."/>
            <person name="Daebeler A."/>
            <person name="Herbold C.W."/>
            <person name="Kirkegaard R.H."/>
            <person name="Daims H."/>
        </authorList>
    </citation>
    <scope>NUCLEOTIDE SEQUENCE [LARGE SCALE GENOMIC DNA]</scope>
    <source>
        <strain evidence="9 10">VA</strain>
    </source>
</reference>
<dbReference type="CDD" id="cd00609">
    <property type="entry name" value="AAT_like"/>
    <property type="match status" value="1"/>
</dbReference>
<dbReference type="EMBL" id="CP116967">
    <property type="protein sequence ID" value="WNM59021.1"/>
    <property type="molecule type" value="Genomic_DNA"/>
</dbReference>
<dbReference type="InterPro" id="IPR015421">
    <property type="entry name" value="PyrdxlP-dep_Trfase_major"/>
</dbReference>
<dbReference type="Proteomes" id="UP001302719">
    <property type="component" value="Chromosome"/>
</dbReference>
<dbReference type="FunFam" id="3.40.640.10:FF:000033">
    <property type="entry name" value="Aspartate aminotransferase"/>
    <property type="match status" value="1"/>
</dbReference>
<dbReference type="PANTHER" id="PTHR43807">
    <property type="entry name" value="FI04487P"/>
    <property type="match status" value="1"/>
</dbReference>
<comment type="similarity">
    <text evidence="2 6">Belongs to the class-I pyridoxal-phosphate-dependent aminotransferase family.</text>
</comment>
<dbReference type="GO" id="GO:0005737">
    <property type="term" value="C:cytoplasm"/>
    <property type="evidence" value="ECO:0007669"/>
    <property type="project" value="TreeGrafter"/>
</dbReference>
<protein>
    <recommendedName>
        <fullName evidence="6">Aminotransferase</fullName>
        <ecNumber evidence="6">2.6.1.-</ecNumber>
    </recommendedName>
</protein>
<feature type="domain" description="Aminotransferase class I/classII large" evidence="8">
    <location>
        <begin position="39"/>
        <end position="389"/>
    </location>
</feature>
<dbReference type="GO" id="GO:0030170">
    <property type="term" value="F:pyridoxal phosphate binding"/>
    <property type="evidence" value="ECO:0007669"/>
    <property type="project" value="InterPro"/>
</dbReference>
<dbReference type="InterPro" id="IPR051326">
    <property type="entry name" value="Kynurenine-oxoglutarate_AT"/>
</dbReference>
<sequence length="400" mass="44528">MPLFGETNTPMTFNPPSRLGRIGPSQIRENMRIAMEHEAINLAQGRPDFPTAPVVKQAAIDAITNDHNQYSVTWGLAELREAIARHVHERHGLKFDPETEITITCGVTEAIVAAMLALVEIGDEVIIIEPAHENYVPAVYFASGTPRFVTLRPPDYAVPLDELRSAINPRTRAILLNTPHNPSGHVFTREELNAILALADQHGIYVVTDEIYDHLYYEPYRHIAPATLAPDWKGLVITGGLSKIYAATGWRLGYVLASKDVTTAIRTVHDYLTICAPTPFQYAAVTALALPETYYIDLRARFLRRRDLTMQILTDSGFEPYVPQGAYYLLAGYGPWEHQGDSQSFATRLITEAKVAVVPGSAFYYQATDLGQHLVRFAFAKTSQVLKQAGENLAKAFHNR</sequence>
<dbReference type="KEGG" id="nall:PP769_04440"/>
<name>A0AA96GK01_9BACT</name>
<evidence type="ECO:0000256" key="2">
    <source>
        <dbReference type="ARBA" id="ARBA00007441"/>
    </source>
</evidence>
<dbReference type="InterPro" id="IPR015422">
    <property type="entry name" value="PyrdxlP-dep_Trfase_small"/>
</dbReference>
<accession>A0AA96GK01</accession>
<dbReference type="AlphaFoldDB" id="A0AA96GK01"/>